<evidence type="ECO:0000313" key="4">
    <source>
        <dbReference type="Proteomes" id="UP001221757"/>
    </source>
</evidence>
<organism evidence="3 4">
    <name type="scientific">Mycena rosella</name>
    <name type="common">Pink bonnet</name>
    <name type="synonym">Agaricus rosellus</name>
    <dbReference type="NCBI Taxonomy" id="1033263"/>
    <lineage>
        <taxon>Eukaryota</taxon>
        <taxon>Fungi</taxon>
        <taxon>Dikarya</taxon>
        <taxon>Basidiomycota</taxon>
        <taxon>Agaricomycotina</taxon>
        <taxon>Agaricomycetes</taxon>
        <taxon>Agaricomycetidae</taxon>
        <taxon>Agaricales</taxon>
        <taxon>Marasmiineae</taxon>
        <taxon>Mycenaceae</taxon>
        <taxon>Mycena</taxon>
    </lineage>
</organism>
<keyword evidence="2" id="KW-1133">Transmembrane helix</keyword>
<dbReference type="AlphaFoldDB" id="A0AAD7FQT8"/>
<keyword evidence="2" id="KW-0812">Transmembrane</keyword>
<evidence type="ECO:0000256" key="2">
    <source>
        <dbReference type="SAM" id="Phobius"/>
    </source>
</evidence>
<accession>A0AAD7FQT8</accession>
<proteinExistence type="predicted"/>
<name>A0AAD7FQT8_MYCRO</name>
<feature type="transmembrane region" description="Helical" evidence="2">
    <location>
        <begin position="173"/>
        <end position="199"/>
    </location>
</feature>
<protein>
    <submittedName>
        <fullName evidence="3">Uncharacterized protein</fullName>
    </submittedName>
</protein>
<keyword evidence="2" id="KW-0472">Membrane</keyword>
<evidence type="ECO:0000313" key="3">
    <source>
        <dbReference type="EMBL" id="KAJ7637816.1"/>
    </source>
</evidence>
<comment type="caution">
    <text evidence="3">The sequence shown here is derived from an EMBL/GenBank/DDBJ whole genome shotgun (WGS) entry which is preliminary data.</text>
</comment>
<feature type="transmembrane region" description="Helical" evidence="2">
    <location>
        <begin position="101"/>
        <end position="120"/>
    </location>
</feature>
<dbReference type="EMBL" id="JARKIE010000449">
    <property type="protein sequence ID" value="KAJ7637816.1"/>
    <property type="molecule type" value="Genomic_DNA"/>
</dbReference>
<keyword evidence="4" id="KW-1185">Reference proteome</keyword>
<evidence type="ECO:0000256" key="1">
    <source>
        <dbReference type="SAM" id="MobiDB-lite"/>
    </source>
</evidence>
<sequence>MCALAHLNCRPYLVLREGSPLRHESSRLSSRLISRRRPRSVRRLPAGTTRSSAPTPTTVGRRSALTRSVPDVHFSVVFPLQDSDVLTGVCRTARPPRMGRYVRFCCVYITASFLSAPLPLPLGHFACVLQGLVPQRMRGRCAALNSPVADRSRVPSAVKSIALRALNFALPGFLLVVPACVPMCAPSCTVCASVAAWFLL</sequence>
<feature type="compositionally biased region" description="Basic residues" evidence="1">
    <location>
        <begin position="33"/>
        <end position="42"/>
    </location>
</feature>
<feature type="region of interest" description="Disordered" evidence="1">
    <location>
        <begin position="26"/>
        <end position="62"/>
    </location>
</feature>
<feature type="compositionally biased region" description="Polar residues" evidence="1">
    <location>
        <begin position="48"/>
        <end position="60"/>
    </location>
</feature>
<reference evidence="3" key="1">
    <citation type="submission" date="2023-03" db="EMBL/GenBank/DDBJ databases">
        <title>Massive genome expansion in bonnet fungi (Mycena s.s.) driven by repeated elements and novel gene families across ecological guilds.</title>
        <authorList>
            <consortium name="Lawrence Berkeley National Laboratory"/>
            <person name="Harder C.B."/>
            <person name="Miyauchi S."/>
            <person name="Viragh M."/>
            <person name="Kuo A."/>
            <person name="Thoen E."/>
            <person name="Andreopoulos B."/>
            <person name="Lu D."/>
            <person name="Skrede I."/>
            <person name="Drula E."/>
            <person name="Henrissat B."/>
            <person name="Morin E."/>
            <person name="Kohler A."/>
            <person name="Barry K."/>
            <person name="LaButti K."/>
            <person name="Morin E."/>
            <person name="Salamov A."/>
            <person name="Lipzen A."/>
            <person name="Mereny Z."/>
            <person name="Hegedus B."/>
            <person name="Baldrian P."/>
            <person name="Stursova M."/>
            <person name="Weitz H."/>
            <person name="Taylor A."/>
            <person name="Grigoriev I.V."/>
            <person name="Nagy L.G."/>
            <person name="Martin F."/>
            <person name="Kauserud H."/>
        </authorList>
    </citation>
    <scope>NUCLEOTIDE SEQUENCE</scope>
    <source>
        <strain evidence="3">CBHHK067</strain>
    </source>
</reference>
<dbReference type="Proteomes" id="UP001221757">
    <property type="component" value="Unassembled WGS sequence"/>
</dbReference>
<gene>
    <name evidence="3" type="ORF">B0H17DRAFT_1216945</name>
</gene>